<protein>
    <recommendedName>
        <fullName evidence="4">40S ribosomal protein S24</fullName>
    </recommendedName>
</protein>
<evidence type="ECO:0000256" key="3">
    <source>
        <dbReference type="ARBA" id="ARBA00023274"/>
    </source>
</evidence>
<evidence type="ECO:0000313" key="5">
    <source>
        <dbReference type="EMBL" id="KAJ4834965.1"/>
    </source>
</evidence>
<proteinExistence type="inferred from homology"/>
<evidence type="ECO:0000313" key="6">
    <source>
        <dbReference type="Proteomes" id="UP001141552"/>
    </source>
</evidence>
<gene>
    <name evidence="5" type="ORF">Tsubulata_048626</name>
</gene>
<dbReference type="GO" id="GO:0006412">
    <property type="term" value="P:translation"/>
    <property type="evidence" value="ECO:0007669"/>
    <property type="project" value="InterPro"/>
</dbReference>
<keyword evidence="6" id="KW-1185">Reference proteome</keyword>
<keyword evidence="3" id="KW-0687">Ribonucleoprotein</keyword>
<dbReference type="GO" id="GO:0003729">
    <property type="term" value="F:mRNA binding"/>
    <property type="evidence" value="ECO:0007669"/>
    <property type="project" value="UniProtKB-ARBA"/>
</dbReference>
<dbReference type="PANTHER" id="PTHR10496">
    <property type="entry name" value="40S RIBOSOMAL PROTEIN S24"/>
    <property type="match status" value="1"/>
</dbReference>
<evidence type="ECO:0000256" key="1">
    <source>
        <dbReference type="ARBA" id="ARBA00009680"/>
    </source>
</evidence>
<accession>A0A9Q0FQS0</accession>
<dbReference type="InterPro" id="IPR018098">
    <property type="entry name" value="Ribosomal_eS24_CS"/>
</dbReference>
<keyword evidence="2" id="KW-0689">Ribosomal protein</keyword>
<reference evidence="5" key="1">
    <citation type="submission" date="2022-02" db="EMBL/GenBank/DDBJ databases">
        <authorList>
            <person name="Henning P.M."/>
            <person name="McCubbin A.G."/>
            <person name="Shore J.S."/>
        </authorList>
    </citation>
    <scope>NUCLEOTIDE SEQUENCE</scope>
    <source>
        <strain evidence="5">F60SS</strain>
        <tissue evidence="5">Leaves</tissue>
    </source>
</reference>
<dbReference type="InterPro" id="IPR012678">
    <property type="entry name" value="Ribosomal_uL23/eL15/eS24_sf"/>
</dbReference>
<dbReference type="GO" id="GO:0005840">
    <property type="term" value="C:ribosome"/>
    <property type="evidence" value="ECO:0007669"/>
    <property type="project" value="UniProtKB-KW"/>
</dbReference>
<dbReference type="Gene3D" id="3.30.70.3370">
    <property type="match status" value="1"/>
</dbReference>
<dbReference type="InterPro" id="IPR053709">
    <property type="entry name" value="eRP_eS24_sf"/>
</dbReference>
<dbReference type="SUPFAM" id="SSF54189">
    <property type="entry name" value="Ribosomal proteins S24e, L23 and L15e"/>
    <property type="match status" value="1"/>
</dbReference>
<dbReference type="GO" id="GO:0003735">
    <property type="term" value="F:structural constituent of ribosome"/>
    <property type="evidence" value="ECO:0007669"/>
    <property type="project" value="InterPro"/>
</dbReference>
<comment type="caution">
    <text evidence="5">The sequence shown here is derived from an EMBL/GenBank/DDBJ whole genome shotgun (WGS) entry which is preliminary data.</text>
</comment>
<name>A0A9Q0FQS0_9ROSI</name>
<dbReference type="Pfam" id="PF01282">
    <property type="entry name" value="Ribosomal_S24e"/>
    <property type="match status" value="1"/>
</dbReference>
<dbReference type="InterPro" id="IPR001976">
    <property type="entry name" value="Ribosomal_eS24"/>
</dbReference>
<organism evidence="5 6">
    <name type="scientific">Turnera subulata</name>
    <dbReference type="NCBI Taxonomy" id="218843"/>
    <lineage>
        <taxon>Eukaryota</taxon>
        <taxon>Viridiplantae</taxon>
        <taxon>Streptophyta</taxon>
        <taxon>Embryophyta</taxon>
        <taxon>Tracheophyta</taxon>
        <taxon>Spermatophyta</taxon>
        <taxon>Magnoliopsida</taxon>
        <taxon>eudicotyledons</taxon>
        <taxon>Gunneridae</taxon>
        <taxon>Pentapetalae</taxon>
        <taxon>rosids</taxon>
        <taxon>fabids</taxon>
        <taxon>Malpighiales</taxon>
        <taxon>Passifloraceae</taxon>
        <taxon>Turnera</taxon>
    </lineage>
</organism>
<evidence type="ECO:0000256" key="2">
    <source>
        <dbReference type="ARBA" id="ARBA00022980"/>
    </source>
</evidence>
<evidence type="ECO:0000256" key="4">
    <source>
        <dbReference type="RuleBase" id="RU004383"/>
    </source>
</evidence>
<dbReference type="GO" id="GO:1990904">
    <property type="term" value="C:ribonucleoprotein complex"/>
    <property type="evidence" value="ECO:0007669"/>
    <property type="project" value="UniProtKB-KW"/>
</dbReference>
<comment type="similarity">
    <text evidence="1 4">Belongs to the eukaryotic ribosomal protein eS24 family.</text>
</comment>
<dbReference type="Proteomes" id="UP001141552">
    <property type="component" value="Unassembled WGS sequence"/>
</dbReference>
<dbReference type="AlphaFoldDB" id="A0A9Q0FQS0"/>
<dbReference type="PROSITE" id="PS00529">
    <property type="entry name" value="RIBOSOMAL_S24E"/>
    <property type="match status" value="1"/>
</dbReference>
<dbReference type="OrthoDB" id="5571754at2759"/>
<reference evidence="5" key="2">
    <citation type="journal article" date="2023" name="Plants (Basel)">
        <title>Annotation of the Turnera subulata (Passifloraceae) Draft Genome Reveals the S-Locus Evolved after the Divergence of Turneroideae from Passifloroideae in a Stepwise Manner.</title>
        <authorList>
            <person name="Henning P.M."/>
            <person name="Roalson E.H."/>
            <person name="Mir W."/>
            <person name="McCubbin A.G."/>
            <person name="Shore J.S."/>
        </authorList>
    </citation>
    <scope>NUCLEOTIDE SEQUENCE</scope>
    <source>
        <strain evidence="5">F60SS</strain>
    </source>
</reference>
<sequence length="88" mass="10024">MADKAVTIRTRKFIPSGEQFVIDEFLIHPGRPNVSKFRIHFGGGKSTGFGLIYDNVDNAKKCEPKYRFIRNGSLATKVRREVKEPKRG</sequence>
<dbReference type="EMBL" id="JAKUCV010004566">
    <property type="protein sequence ID" value="KAJ4834965.1"/>
    <property type="molecule type" value="Genomic_DNA"/>
</dbReference>